<dbReference type="RefSeq" id="XP_001313503.1">
    <property type="nucleotide sequence ID" value="XM_001313502.1"/>
</dbReference>
<protein>
    <submittedName>
        <fullName evidence="2">Uncharacterized protein</fullName>
    </submittedName>
</protein>
<dbReference type="VEuPathDB" id="TrichDB:TVAG_357800"/>
<dbReference type="GO" id="GO:0000408">
    <property type="term" value="C:EKC/KEOPS complex"/>
    <property type="evidence" value="ECO:0000318"/>
    <property type="project" value="GO_Central"/>
</dbReference>
<organism evidence="2 3">
    <name type="scientific">Trichomonas vaginalis (strain ATCC PRA-98 / G3)</name>
    <dbReference type="NCBI Taxonomy" id="412133"/>
    <lineage>
        <taxon>Eukaryota</taxon>
        <taxon>Metamonada</taxon>
        <taxon>Parabasalia</taxon>
        <taxon>Trichomonadida</taxon>
        <taxon>Trichomonadidae</taxon>
        <taxon>Trichomonas</taxon>
    </lineage>
</organism>
<reference evidence="2" key="1">
    <citation type="submission" date="2006-10" db="EMBL/GenBank/DDBJ databases">
        <authorList>
            <person name="Amadeo P."/>
            <person name="Zhao Q."/>
            <person name="Wortman J."/>
            <person name="Fraser-Liggett C."/>
            <person name="Carlton J."/>
        </authorList>
    </citation>
    <scope>NUCLEOTIDE SEQUENCE</scope>
    <source>
        <strain evidence="2">G3</strain>
    </source>
</reference>
<gene>
    <name evidence="2" type="ORF">TVAG_357800</name>
</gene>
<reference evidence="2" key="2">
    <citation type="journal article" date="2007" name="Science">
        <title>Draft genome sequence of the sexually transmitted pathogen Trichomonas vaginalis.</title>
        <authorList>
            <person name="Carlton J.M."/>
            <person name="Hirt R.P."/>
            <person name="Silva J.C."/>
            <person name="Delcher A.L."/>
            <person name="Schatz M."/>
            <person name="Zhao Q."/>
            <person name="Wortman J.R."/>
            <person name="Bidwell S.L."/>
            <person name="Alsmark U.C.M."/>
            <person name="Besteiro S."/>
            <person name="Sicheritz-Ponten T."/>
            <person name="Noel C.J."/>
            <person name="Dacks J.B."/>
            <person name="Foster P.G."/>
            <person name="Simillion C."/>
            <person name="Van de Peer Y."/>
            <person name="Miranda-Saavedra D."/>
            <person name="Barton G.J."/>
            <person name="Westrop G.D."/>
            <person name="Mueller S."/>
            <person name="Dessi D."/>
            <person name="Fiori P.L."/>
            <person name="Ren Q."/>
            <person name="Paulsen I."/>
            <person name="Zhang H."/>
            <person name="Bastida-Corcuera F.D."/>
            <person name="Simoes-Barbosa A."/>
            <person name="Brown M.T."/>
            <person name="Hayes R.D."/>
            <person name="Mukherjee M."/>
            <person name="Okumura C.Y."/>
            <person name="Schneider R."/>
            <person name="Smith A.J."/>
            <person name="Vanacova S."/>
            <person name="Villalvazo M."/>
            <person name="Haas B.J."/>
            <person name="Pertea M."/>
            <person name="Feldblyum T.V."/>
            <person name="Utterback T.R."/>
            <person name="Shu C.L."/>
            <person name="Osoegawa K."/>
            <person name="de Jong P.J."/>
            <person name="Hrdy I."/>
            <person name="Horvathova L."/>
            <person name="Zubacova Z."/>
            <person name="Dolezal P."/>
            <person name="Malik S.B."/>
            <person name="Logsdon J.M. Jr."/>
            <person name="Henze K."/>
            <person name="Gupta A."/>
            <person name="Wang C.C."/>
            <person name="Dunne R.L."/>
            <person name="Upcroft J.A."/>
            <person name="Upcroft P."/>
            <person name="White O."/>
            <person name="Salzberg S.L."/>
            <person name="Tang P."/>
            <person name="Chiu C.-H."/>
            <person name="Lee Y.-S."/>
            <person name="Embley T.M."/>
            <person name="Coombs G.H."/>
            <person name="Mottram J.C."/>
            <person name="Tachezy J."/>
            <person name="Fraser-Liggett C.M."/>
            <person name="Johnson P.J."/>
        </authorList>
    </citation>
    <scope>NUCLEOTIDE SEQUENCE [LARGE SCALE GENOMIC DNA]</scope>
    <source>
        <strain evidence="2">G3</strain>
    </source>
</reference>
<evidence type="ECO:0000313" key="3">
    <source>
        <dbReference type="Proteomes" id="UP000001542"/>
    </source>
</evidence>
<dbReference type="STRING" id="5722.A2F3C7"/>
<evidence type="ECO:0000256" key="1">
    <source>
        <dbReference type="ARBA" id="ARBA00007073"/>
    </source>
</evidence>
<dbReference type="InterPro" id="IPR015419">
    <property type="entry name" value="CTAG/Pcc1"/>
</dbReference>
<sequence>MSQDFPYFAELRFDFKTSEYARIAANSLLASDDLKPDESTSIFDTDGQYMVFTAKARGPKFLKKLINTTLPSIELIEQTINELAIE</sequence>
<dbReference type="Proteomes" id="UP000001542">
    <property type="component" value="Unassembled WGS sequence"/>
</dbReference>
<dbReference type="InParanoid" id="A2F3C7"/>
<keyword evidence="3" id="KW-1185">Reference proteome</keyword>
<dbReference type="KEGG" id="tva:4758396"/>
<dbReference type="VEuPathDB" id="TrichDB:TVAGG3_0161340"/>
<proteinExistence type="inferred from homology"/>
<comment type="similarity">
    <text evidence="1">Belongs to the CTAG/PCC1 family.</text>
</comment>
<dbReference type="EMBL" id="DS113596">
    <property type="protein sequence ID" value="EAY00574.1"/>
    <property type="molecule type" value="Genomic_DNA"/>
</dbReference>
<dbReference type="Gene3D" id="3.30.310.50">
    <property type="entry name" value="Alpha-D-phosphohexomutase, C-terminal domain"/>
    <property type="match status" value="1"/>
</dbReference>
<dbReference type="AlphaFoldDB" id="A2F3C7"/>
<dbReference type="GO" id="GO:0070525">
    <property type="term" value="P:tRNA threonylcarbamoyladenosine metabolic process"/>
    <property type="evidence" value="ECO:0000318"/>
    <property type="project" value="GO_Central"/>
</dbReference>
<accession>A2F3C7</accession>
<evidence type="ECO:0000313" key="2">
    <source>
        <dbReference type="EMBL" id="EAY00574.1"/>
    </source>
</evidence>
<name>A2F3C7_TRIV3</name>
<dbReference type="Pfam" id="PF09341">
    <property type="entry name" value="Pcc1"/>
    <property type="match status" value="1"/>
</dbReference>
<dbReference type="SMR" id="A2F3C7"/>